<dbReference type="GO" id="GO:0160151">
    <property type="term" value="F:tRNA pseudouridine(32) synthase activity"/>
    <property type="evidence" value="ECO:0007669"/>
    <property type="project" value="UniProtKB-EC"/>
</dbReference>
<keyword evidence="4" id="KW-0413">Isomerase</keyword>
<gene>
    <name evidence="17" type="ORF">O0V09_01475</name>
</gene>
<dbReference type="RefSeq" id="WP_258329996.1">
    <property type="nucleotide sequence ID" value="NZ_JAPTGG010000001.1"/>
</dbReference>
<evidence type="ECO:0000256" key="2">
    <source>
        <dbReference type="ARBA" id="ARBA00022552"/>
    </source>
</evidence>
<evidence type="ECO:0000256" key="9">
    <source>
        <dbReference type="ARBA" id="ARBA00038945"/>
    </source>
</evidence>
<accession>A0A9J6RHN7</accession>
<dbReference type="GO" id="GO:0000455">
    <property type="term" value="P:enzyme-directed rRNA pseudouridine synthesis"/>
    <property type="evidence" value="ECO:0007669"/>
    <property type="project" value="TreeGrafter"/>
</dbReference>
<evidence type="ECO:0000256" key="13">
    <source>
        <dbReference type="ARBA" id="ARBA00042844"/>
    </source>
</evidence>
<comment type="caution">
    <text evidence="17">The sequence shown here is derived from an EMBL/GenBank/DDBJ whole genome shotgun (WGS) entry which is preliminary data.</text>
</comment>
<organism evidence="17 18">
    <name type="scientific">Dasania phycosphaerae</name>
    <dbReference type="NCBI Taxonomy" id="2950436"/>
    <lineage>
        <taxon>Bacteria</taxon>
        <taxon>Pseudomonadati</taxon>
        <taxon>Pseudomonadota</taxon>
        <taxon>Gammaproteobacteria</taxon>
        <taxon>Cellvibrionales</taxon>
        <taxon>Spongiibacteraceae</taxon>
        <taxon>Dasania</taxon>
    </lineage>
</organism>
<keyword evidence="3" id="KW-0819">tRNA processing</keyword>
<evidence type="ECO:0000256" key="5">
    <source>
        <dbReference type="ARBA" id="ARBA00036184"/>
    </source>
</evidence>
<dbReference type="GO" id="GO:0008033">
    <property type="term" value="P:tRNA processing"/>
    <property type="evidence" value="ECO:0007669"/>
    <property type="project" value="UniProtKB-KW"/>
</dbReference>
<dbReference type="EMBL" id="JAPTGG010000001">
    <property type="protein sequence ID" value="MCZ0863849.1"/>
    <property type="molecule type" value="Genomic_DNA"/>
</dbReference>
<evidence type="ECO:0000313" key="17">
    <source>
        <dbReference type="EMBL" id="MCZ0863849.1"/>
    </source>
</evidence>
<comment type="similarity">
    <text evidence="1">Belongs to the pseudouridine synthase RluA family.</text>
</comment>
<protein>
    <recommendedName>
        <fullName evidence="10">Dual-specificity RNA pseudouridine synthase RluA</fullName>
        <ecNumber evidence="8">5.4.99.28</ecNumber>
        <ecNumber evidence="9">5.4.99.29</ecNumber>
    </recommendedName>
    <alternativeName>
        <fullName evidence="11">23S rRNA pseudouridine(746) synthase</fullName>
    </alternativeName>
    <alternativeName>
        <fullName evidence="14">Ribosomal large subunit pseudouridine synthase A</fullName>
    </alternativeName>
    <alternativeName>
        <fullName evidence="13">rRNA pseudouridylate synthase A</fullName>
    </alternativeName>
    <alternativeName>
        <fullName evidence="15">rRNA-uridine isomerase A</fullName>
    </alternativeName>
    <alternativeName>
        <fullName evidence="12">tRNA pseudouridine(32) synthase</fullName>
    </alternativeName>
</protein>
<dbReference type="SUPFAM" id="SSF55120">
    <property type="entry name" value="Pseudouridine synthase"/>
    <property type="match status" value="1"/>
</dbReference>
<dbReference type="InterPro" id="IPR006224">
    <property type="entry name" value="PsdUridine_synth_RluA-like_CS"/>
</dbReference>
<dbReference type="Proteomes" id="UP001069090">
    <property type="component" value="Unassembled WGS sequence"/>
</dbReference>
<sequence>MTGRDFIAPPCTEDIHILWQDDQCLLVNKPAGLLSVPGRHPANRDCLISRVQEQYPSARIVHRLDMDTSGIMVLALNADSHRQLSRQFEQRLTHKCYIAEVFGLVAKDKGSIELPIITDWPNRPLQKIDHEQGKAALTHYQVLSRNPTRNSSRVLLTPITGRSHQLRIHLAEIGHPILGCDFYAHQQARALSPRLLLHAETLHFHHPVSDEVIKGYSPCPF</sequence>
<evidence type="ECO:0000256" key="8">
    <source>
        <dbReference type="ARBA" id="ARBA00038944"/>
    </source>
</evidence>
<comment type="catalytic activity">
    <reaction evidence="6">
        <text>uridine(746) in 23S rRNA = pseudouridine(746) in 23S rRNA</text>
        <dbReference type="Rhea" id="RHEA:42548"/>
        <dbReference type="Rhea" id="RHEA-COMP:10109"/>
        <dbReference type="Rhea" id="RHEA-COMP:10110"/>
        <dbReference type="ChEBI" id="CHEBI:65314"/>
        <dbReference type="ChEBI" id="CHEBI:65315"/>
        <dbReference type="EC" id="5.4.99.29"/>
    </reaction>
</comment>
<comment type="function">
    <text evidence="7">Dual specificity enzyme that catalyzes the synthesis of pseudouridine from uracil-746 in 23S ribosomal RNA and from uracil-32 in the anticodon stem and loop of transfer RNAs.</text>
</comment>
<evidence type="ECO:0000259" key="16">
    <source>
        <dbReference type="Pfam" id="PF00849"/>
    </source>
</evidence>
<evidence type="ECO:0000256" key="7">
    <source>
        <dbReference type="ARBA" id="ARBA00037305"/>
    </source>
</evidence>
<dbReference type="GO" id="GO:0003723">
    <property type="term" value="F:RNA binding"/>
    <property type="evidence" value="ECO:0007669"/>
    <property type="project" value="InterPro"/>
</dbReference>
<comment type="catalytic activity">
    <reaction evidence="5">
        <text>uridine(32) in tRNA = pseudouridine(32) in tRNA</text>
        <dbReference type="Rhea" id="RHEA:42544"/>
        <dbReference type="Rhea" id="RHEA-COMP:10107"/>
        <dbReference type="Rhea" id="RHEA-COMP:10108"/>
        <dbReference type="ChEBI" id="CHEBI:65314"/>
        <dbReference type="ChEBI" id="CHEBI:65315"/>
        <dbReference type="EC" id="5.4.99.28"/>
    </reaction>
</comment>
<dbReference type="PROSITE" id="PS01129">
    <property type="entry name" value="PSI_RLU"/>
    <property type="match status" value="1"/>
</dbReference>
<dbReference type="InterPro" id="IPR020103">
    <property type="entry name" value="PsdUridine_synth_cat_dom_sf"/>
</dbReference>
<dbReference type="InterPro" id="IPR006145">
    <property type="entry name" value="PsdUridine_synth_RsuA/RluA"/>
</dbReference>
<dbReference type="Gene3D" id="3.30.2350.10">
    <property type="entry name" value="Pseudouridine synthase"/>
    <property type="match status" value="1"/>
</dbReference>
<feature type="domain" description="Pseudouridine synthase RsuA/RluA-like" evidence="16">
    <location>
        <begin position="25"/>
        <end position="171"/>
    </location>
</feature>
<reference evidence="17 18" key="1">
    <citation type="submission" date="2022-12" db="EMBL/GenBank/DDBJ databases">
        <title>Dasania phycosphaerae sp. nov., isolated from particulate material of the south coast of Korea.</title>
        <authorList>
            <person name="Jiang Y."/>
        </authorList>
    </citation>
    <scope>NUCLEOTIDE SEQUENCE [LARGE SCALE GENOMIC DNA]</scope>
    <source>
        <strain evidence="17 18">GY-19</strain>
    </source>
</reference>
<evidence type="ECO:0000256" key="14">
    <source>
        <dbReference type="ARBA" id="ARBA00042883"/>
    </source>
</evidence>
<dbReference type="GO" id="GO:0160142">
    <property type="term" value="F:23S rRNA pseudouridine(746) synthase activity"/>
    <property type="evidence" value="ECO:0007669"/>
    <property type="project" value="UniProtKB-EC"/>
</dbReference>
<evidence type="ECO:0000256" key="11">
    <source>
        <dbReference type="ARBA" id="ARBA00041266"/>
    </source>
</evidence>
<dbReference type="EC" id="5.4.99.29" evidence="9"/>
<evidence type="ECO:0000256" key="10">
    <source>
        <dbReference type="ARBA" id="ARBA00039988"/>
    </source>
</evidence>
<dbReference type="AlphaFoldDB" id="A0A9J6RHN7"/>
<evidence type="ECO:0000313" key="18">
    <source>
        <dbReference type="Proteomes" id="UP001069090"/>
    </source>
</evidence>
<dbReference type="CDD" id="cd02869">
    <property type="entry name" value="PseudoU_synth_RluA_like"/>
    <property type="match status" value="1"/>
</dbReference>
<name>A0A9J6RHN7_9GAMM</name>
<keyword evidence="2" id="KW-0698">rRNA processing</keyword>
<dbReference type="InterPro" id="IPR050188">
    <property type="entry name" value="RluA_PseudoU_synthase"/>
</dbReference>
<dbReference type="PANTHER" id="PTHR21600:SF91">
    <property type="entry name" value="DUAL-SPECIFICITY RNA PSEUDOURIDINE SYNTHASE RLUA"/>
    <property type="match status" value="1"/>
</dbReference>
<dbReference type="Pfam" id="PF00849">
    <property type="entry name" value="PseudoU_synth_2"/>
    <property type="match status" value="1"/>
</dbReference>
<evidence type="ECO:0000256" key="4">
    <source>
        <dbReference type="ARBA" id="ARBA00023235"/>
    </source>
</evidence>
<dbReference type="EC" id="5.4.99.28" evidence="8"/>
<keyword evidence="18" id="KW-1185">Reference proteome</keyword>
<evidence type="ECO:0000256" key="3">
    <source>
        <dbReference type="ARBA" id="ARBA00022694"/>
    </source>
</evidence>
<evidence type="ECO:0000256" key="12">
    <source>
        <dbReference type="ARBA" id="ARBA00042372"/>
    </source>
</evidence>
<dbReference type="PANTHER" id="PTHR21600">
    <property type="entry name" value="MITOCHONDRIAL RNA PSEUDOURIDINE SYNTHASE"/>
    <property type="match status" value="1"/>
</dbReference>
<proteinExistence type="inferred from homology"/>
<evidence type="ECO:0000256" key="6">
    <source>
        <dbReference type="ARBA" id="ARBA00036916"/>
    </source>
</evidence>
<evidence type="ECO:0000256" key="1">
    <source>
        <dbReference type="ARBA" id="ARBA00010876"/>
    </source>
</evidence>
<evidence type="ECO:0000256" key="15">
    <source>
        <dbReference type="ARBA" id="ARBA00043143"/>
    </source>
</evidence>